<comment type="subcellular location">
    <subcellularLocation>
        <location evidence="5">Cytoplasm</location>
    </subcellularLocation>
</comment>
<dbReference type="OrthoDB" id="9801235at2"/>
<keyword evidence="3 5" id="KW-0810">Translation regulation</keyword>
<proteinExistence type="inferred from homology"/>
<reference evidence="7" key="1">
    <citation type="submission" date="2017-09" db="EMBL/GenBank/DDBJ databases">
        <authorList>
            <person name="Varghese N."/>
            <person name="Submissions S."/>
        </authorList>
    </citation>
    <scope>NUCLEOTIDE SEQUENCE [LARGE SCALE GENOMIC DNA]</scope>
    <source>
        <strain evidence="7">MSL47</strain>
    </source>
</reference>
<dbReference type="EMBL" id="OBDZ01000006">
    <property type="protein sequence ID" value="SNY20785.1"/>
    <property type="molecule type" value="Genomic_DNA"/>
</dbReference>
<dbReference type="GO" id="GO:0006417">
    <property type="term" value="P:regulation of translation"/>
    <property type="evidence" value="ECO:0007669"/>
    <property type="project" value="UniProtKB-KW"/>
</dbReference>
<comment type="similarity">
    <text evidence="5">Belongs to the FliW family.</text>
</comment>
<keyword evidence="1 5" id="KW-0963">Cytoplasm</keyword>
<comment type="subunit">
    <text evidence="5">Interacts with translational regulator CsrA and flagellin(s).</text>
</comment>
<name>A0A285GBE8_9FIRM</name>
<comment type="function">
    <text evidence="5">Acts as an anti-CsrA protein, binds CsrA and prevents it from repressing translation of its target genes, one of which is flagellin. Binds to flagellin and participates in the assembly of the flagellum.</text>
</comment>
<evidence type="ECO:0000256" key="3">
    <source>
        <dbReference type="ARBA" id="ARBA00022845"/>
    </source>
</evidence>
<dbReference type="Proteomes" id="UP000219573">
    <property type="component" value="Unassembled WGS sequence"/>
</dbReference>
<keyword evidence="6" id="KW-0969">Cilium</keyword>
<dbReference type="Gene3D" id="2.30.290.10">
    <property type="entry name" value="BH3618-like"/>
    <property type="match status" value="1"/>
</dbReference>
<dbReference type="PANTHER" id="PTHR39190">
    <property type="entry name" value="FLAGELLAR ASSEMBLY FACTOR FLIW"/>
    <property type="match status" value="1"/>
</dbReference>
<keyword evidence="4 5" id="KW-0143">Chaperone</keyword>
<evidence type="ECO:0000256" key="5">
    <source>
        <dbReference type="HAMAP-Rule" id="MF_01185"/>
    </source>
</evidence>
<keyword evidence="6" id="KW-0282">Flagellum</keyword>
<dbReference type="PANTHER" id="PTHR39190:SF1">
    <property type="entry name" value="FLAGELLAR ASSEMBLY FACTOR FLIW"/>
    <property type="match status" value="1"/>
</dbReference>
<organism evidence="6 7">
    <name type="scientific">Orenia metallireducens</name>
    <dbReference type="NCBI Taxonomy" id="1413210"/>
    <lineage>
        <taxon>Bacteria</taxon>
        <taxon>Bacillati</taxon>
        <taxon>Bacillota</taxon>
        <taxon>Clostridia</taxon>
        <taxon>Halanaerobiales</taxon>
        <taxon>Halobacteroidaceae</taxon>
        <taxon>Orenia</taxon>
    </lineage>
</organism>
<evidence type="ECO:0000256" key="1">
    <source>
        <dbReference type="ARBA" id="ARBA00022490"/>
    </source>
</evidence>
<dbReference type="GO" id="GO:0005737">
    <property type="term" value="C:cytoplasm"/>
    <property type="evidence" value="ECO:0007669"/>
    <property type="project" value="UniProtKB-SubCell"/>
</dbReference>
<dbReference type="NCBIfam" id="NF009793">
    <property type="entry name" value="PRK13285.1-1"/>
    <property type="match status" value="1"/>
</dbReference>
<dbReference type="InterPro" id="IPR024046">
    <property type="entry name" value="Flagellar_assmbl_FliW_dom_sf"/>
</dbReference>
<dbReference type="SUPFAM" id="SSF141457">
    <property type="entry name" value="BH3618-like"/>
    <property type="match status" value="1"/>
</dbReference>
<keyword evidence="7" id="KW-1185">Reference proteome</keyword>
<dbReference type="RefSeq" id="WP_097017055.1">
    <property type="nucleotide sequence ID" value="NZ_OBDZ01000006.1"/>
</dbReference>
<protein>
    <recommendedName>
        <fullName evidence="5">Flagellar assembly factor FliW</fullName>
    </recommendedName>
</protein>
<dbReference type="AlphaFoldDB" id="A0A285GBE8"/>
<gene>
    <name evidence="5" type="primary">fliW</name>
    <name evidence="6" type="ORF">SAMN06265827_10620</name>
</gene>
<dbReference type="GO" id="GO:0044780">
    <property type="term" value="P:bacterial-type flagellum assembly"/>
    <property type="evidence" value="ECO:0007669"/>
    <property type="project" value="UniProtKB-UniRule"/>
</dbReference>
<accession>A0A285GBE8</accession>
<dbReference type="InterPro" id="IPR003775">
    <property type="entry name" value="Flagellar_assembly_factor_FliW"/>
</dbReference>
<keyword evidence="2 5" id="KW-1005">Bacterial flagellum biogenesis</keyword>
<dbReference type="HAMAP" id="MF_01185">
    <property type="entry name" value="FliW"/>
    <property type="match status" value="1"/>
</dbReference>
<evidence type="ECO:0000313" key="7">
    <source>
        <dbReference type="Proteomes" id="UP000219573"/>
    </source>
</evidence>
<evidence type="ECO:0000256" key="4">
    <source>
        <dbReference type="ARBA" id="ARBA00023186"/>
    </source>
</evidence>
<sequence>MELETTRFGKIEIKEDEMILFNQGLYGFKNEKKFVILKEEESDFFWLQSSTNSDLAFIVTEPWNYIKYYEFDLNDELQKELNISSKEDVMVINIITVPENPKEMTINLKAPIVINYKERLAKQIILDDERYQIKHRLFYDENNKQVADNA</sequence>
<evidence type="ECO:0000313" key="6">
    <source>
        <dbReference type="EMBL" id="SNY20785.1"/>
    </source>
</evidence>
<keyword evidence="6" id="KW-0966">Cell projection</keyword>
<dbReference type="Pfam" id="PF02623">
    <property type="entry name" value="FliW"/>
    <property type="match status" value="1"/>
</dbReference>
<evidence type="ECO:0000256" key="2">
    <source>
        <dbReference type="ARBA" id="ARBA00022795"/>
    </source>
</evidence>